<dbReference type="EnsemblPlants" id="OPUNC03G30260.1">
    <property type="protein sequence ID" value="OPUNC03G30260.1"/>
    <property type="gene ID" value="OPUNC03G30260"/>
</dbReference>
<accession>A0A0E0KIN2</accession>
<reference evidence="1" key="1">
    <citation type="submission" date="2015-04" db="UniProtKB">
        <authorList>
            <consortium name="EnsemblPlants"/>
        </authorList>
    </citation>
    <scope>IDENTIFICATION</scope>
</reference>
<reference evidence="1" key="2">
    <citation type="submission" date="2018-05" db="EMBL/GenBank/DDBJ databases">
        <title>OpunRS2 (Oryza punctata Reference Sequence Version 2).</title>
        <authorList>
            <person name="Zhang J."/>
            <person name="Kudrna D."/>
            <person name="Lee S."/>
            <person name="Talag J."/>
            <person name="Welchert J."/>
            <person name="Wing R.A."/>
        </authorList>
    </citation>
    <scope>NUCLEOTIDE SEQUENCE [LARGE SCALE GENOMIC DNA]</scope>
</reference>
<protein>
    <submittedName>
        <fullName evidence="1">Uncharacterized protein</fullName>
    </submittedName>
</protein>
<evidence type="ECO:0000313" key="2">
    <source>
        <dbReference type="Proteomes" id="UP000026962"/>
    </source>
</evidence>
<organism evidence="1">
    <name type="scientific">Oryza punctata</name>
    <name type="common">Red rice</name>
    <dbReference type="NCBI Taxonomy" id="4537"/>
    <lineage>
        <taxon>Eukaryota</taxon>
        <taxon>Viridiplantae</taxon>
        <taxon>Streptophyta</taxon>
        <taxon>Embryophyta</taxon>
        <taxon>Tracheophyta</taxon>
        <taxon>Spermatophyta</taxon>
        <taxon>Magnoliopsida</taxon>
        <taxon>Liliopsida</taxon>
        <taxon>Poales</taxon>
        <taxon>Poaceae</taxon>
        <taxon>BOP clade</taxon>
        <taxon>Oryzoideae</taxon>
        <taxon>Oryzeae</taxon>
        <taxon>Oryzinae</taxon>
        <taxon>Oryza</taxon>
    </lineage>
</organism>
<dbReference type="Proteomes" id="UP000026962">
    <property type="component" value="Chromosome 3"/>
</dbReference>
<evidence type="ECO:0000313" key="1">
    <source>
        <dbReference type="EnsemblPlants" id="OPUNC03G30260.1"/>
    </source>
</evidence>
<sequence>MCEPSGNDGVMVHANEMIDGDEMIHGNEMYD</sequence>
<dbReference type="AlphaFoldDB" id="A0A0E0KIN2"/>
<dbReference type="Gramene" id="OPUNC03G30260.1">
    <property type="protein sequence ID" value="OPUNC03G30260.1"/>
    <property type="gene ID" value="OPUNC03G30260"/>
</dbReference>
<keyword evidence="2" id="KW-1185">Reference proteome</keyword>
<name>A0A0E0KIN2_ORYPU</name>
<dbReference type="HOGENOM" id="CLU_3400039_0_0_1"/>
<proteinExistence type="predicted"/>